<reference evidence="1" key="1">
    <citation type="journal article" date="2015" name="Nature">
        <title>Complex archaea that bridge the gap between prokaryotes and eukaryotes.</title>
        <authorList>
            <person name="Spang A."/>
            <person name="Saw J.H."/>
            <person name="Jorgensen S.L."/>
            <person name="Zaremba-Niedzwiedzka K."/>
            <person name="Martijn J."/>
            <person name="Lind A.E."/>
            <person name="van Eijk R."/>
            <person name="Schleper C."/>
            <person name="Guy L."/>
            <person name="Ettema T.J."/>
        </authorList>
    </citation>
    <scope>NUCLEOTIDE SEQUENCE</scope>
</reference>
<accession>A0A0F9BTZ2</accession>
<gene>
    <name evidence="1" type="ORF">LCGC14_2688630</name>
</gene>
<name>A0A0F9BTZ2_9ZZZZ</name>
<organism evidence="1">
    <name type="scientific">marine sediment metagenome</name>
    <dbReference type="NCBI Taxonomy" id="412755"/>
    <lineage>
        <taxon>unclassified sequences</taxon>
        <taxon>metagenomes</taxon>
        <taxon>ecological metagenomes</taxon>
    </lineage>
</organism>
<protein>
    <submittedName>
        <fullName evidence="1">Uncharacterized protein</fullName>
    </submittedName>
</protein>
<comment type="caution">
    <text evidence="1">The sequence shown here is derived from an EMBL/GenBank/DDBJ whole genome shotgun (WGS) entry which is preliminary data.</text>
</comment>
<evidence type="ECO:0000313" key="1">
    <source>
        <dbReference type="EMBL" id="KKK93864.1"/>
    </source>
</evidence>
<sequence>MVAILKPQMVPTTFRTVRLNLVGTPNAAVSVAGFAPYARRVLLLTHEPFGAFAFIAGSVNELNSSGPAPAGAVRIPGTRAVTIALPAGQGLSAAGSVAGAILSVSVSQSVPAWPTPMSY</sequence>
<dbReference type="EMBL" id="LAZR01047591">
    <property type="protein sequence ID" value="KKK93864.1"/>
    <property type="molecule type" value="Genomic_DNA"/>
</dbReference>
<dbReference type="AlphaFoldDB" id="A0A0F9BTZ2"/>
<feature type="non-terminal residue" evidence="1">
    <location>
        <position position="119"/>
    </location>
</feature>
<proteinExistence type="predicted"/>